<dbReference type="InterPro" id="IPR018870">
    <property type="entry name" value="Tti2"/>
</dbReference>
<reference evidence="2 3" key="1">
    <citation type="submission" date="2016-07" db="EMBL/GenBank/DDBJ databases">
        <title>Pervasive Adenine N6-methylation of Active Genes in Fungi.</title>
        <authorList>
            <consortium name="DOE Joint Genome Institute"/>
            <person name="Mondo S.J."/>
            <person name="Dannebaum R.O."/>
            <person name="Kuo R.C."/>
            <person name="Labutti K."/>
            <person name="Haridas S."/>
            <person name="Kuo A."/>
            <person name="Salamov A."/>
            <person name="Ahrendt S.R."/>
            <person name="Lipzen A."/>
            <person name="Sullivan W."/>
            <person name="Andreopoulos W.B."/>
            <person name="Clum A."/>
            <person name="Lindquist E."/>
            <person name="Daum C."/>
            <person name="Ramamoorthy G.K."/>
            <person name="Gryganskyi A."/>
            <person name="Culley D."/>
            <person name="Magnuson J.K."/>
            <person name="James T.Y."/>
            <person name="O'Malley M.A."/>
            <person name="Stajich J.E."/>
            <person name="Spatafora J.W."/>
            <person name="Visel A."/>
            <person name="Grigoriev I.V."/>
        </authorList>
    </citation>
    <scope>NUCLEOTIDE SEQUENCE [LARGE SCALE GENOMIC DNA]</scope>
    <source>
        <strain evidence="2 3">NRRL 3301</strain>
    </source>
</reference>
<gene>
    <name evidence="2" type="ORF">DM01DRAFT_1336768</name>
</gene>
<dbReference type="PANTHER" id="PTHR32226">
    <property type="entry name" value="TELO2-INTERACTING PROTEIN 2"/>
    <property type="match status" value="1"/>
</dbReference>
<accession>A0A1X2GF88</accession>
<organism evidence="2 3">
    <name type="scientific">Hesseltinella vesiculosa</name>
    <dbReference type="NCBI Taxonomy" id="101127"/>
    <lineage>
        <taxon>Eukaryota</taxon>
        <taxon>Fungi</taxon>
        <taxon>Fungi incertae sedis</taxon>
        <taxon>Mucoromycota</taxon>
        <taxon>Mucoromycotina</taxon>
        <taxon>Mucoromycetes</taxon>
        <taxon>Mucorales</taxon>
        <taxon>Cunninghamellaceae</taxon>
        <taxon>Hesseltinella</taxon>
    </lineage>
</organism>
<evidence type="ECO:0000256" key="1">
    <source>
        <dbReference type="ARBA" id="ARBA00034736"/>
    </source>
</evidence>
<feature type="non-terminal residue" evidence="2">
    <location>
        <position position="1"/>
    </location>
</feature>
<dbReference type="GO" id="GO:0110078">
    <property type="term" value="C:TTT Hsp90 cochaperone complex"/>
    <property type="evidence" value="ECO:0007669"/>
    <property type="project" value="InterPro"/>
</dbReference>
<dbReference type="SUPFAM" id="SSF48371">
    <property type="entry name" value="ARM repeat"/>
    <property type="match status" value="1"/>
</dbReference>
<dbReference type="STRING" id="101127.A0A1X2GF88"/>
<comment type="caution">
    <text evidence="2">The sequence shown here is derived from an EMBL/GenBank/DDBJ whole genome shotgun (WGS) entry which is preliminary data.</text>
</comment>
<dbReference type="EMBL" id="MCGT01000018">
    <property type="protein sequence ID" value="ORX52399.1"/>
    <property type="molecule type" value="Genomic_DNA"/>
</dbReference>
<dbReference type="PANTHER" id="PTHR32226:SF2">
    <property type="entry name" value="TELO2-INTERACTING PROTEIN 2"/>
    <property type="match status" value="1"/>
</dbReference>
<dbReference type="InterPro" id="IPR011989">
    <property type="entry name" value="ARM-like"/>
</dbReference>
<evidence type="ECO:0008006" key="4">
    <source>
        <dbReference type="Google" id="ProtNLM"/>
    </source>
</evidence>
<dbReference type="Proteomes" id="UP000242146">
    <property type="component" value="Unassembled WGS sequence"/>
</dbReference>
<comment type="similarity">
    <text evidence="1">Belongs to the TTI2 family.</text>
</comment>
<dbReference type="Gene3D" id="1.25.10.10">
    <property type="entry name" value="Leucine-rich Repeat Variant"/>
    <property type="match status" value="1"/>
</dbReference>
<dbReference type="InterPro" id="IPR016024">
    <property type="entry name" value="ARM-type_fold"/>
</dbReference>
<name>A0A1X2GF88_9FUNG</name>
<evidence type="ECO:0000313" key="3">
    <source>
        <dbReference type="Proteomes" id="UP000242146"/>
    </source>
</evidence>
<dbReference type="GO" id="GO:0005829">
    <property type="term" value="C:cytosol"/>
    <property type="evidence" value="ECO:0007669"/>
    <property type="project" value="TreeGrafter"/>
</dbReference>
<proteinExistence type="inferred from homology"/>
<sequence length="346" mass="39387">MERQQAFIDYYITHHCDHGPANKEQHIKEEHLNNVLDTCVKPFFPVTTVMVQHDRARPVRSTGPTDDWNPPWKDQHHGFTAVDVLEWFIQAASAGDLVQDLPKLIPPLLRIMDDPTVEYKLCGVTLLRKLIARLPATIIVQYGLDSVWMDSLFRCLSYMTDNRDFDLLNETYGCLMELILKTNPAASQKRDELLHKVLMDGIVVGLRFAGHKSNYVGLFLDVLVTLVVELDASIVPYINVCLDAIHQGTHGVDVQLNFKALILLQHVMQVAWPRVPFHGPSILEILVTVWLTRMDGTDPESQQLCQQAKDLFNKLQCYCQHQKQFEANIQALKAMNPDALVPLFNA</sequence>
<dbReference type="AlphaFoldDB" id="A0A1X2GF88"/>
<evidence type="ECO:0000313" key="2">
    <source>
        <dbReference type="EMBL" id="ORX52399.1"/>
    </source>
</evidence>
<dbReference type="OrthoDB" id="6417021at2759"/>
<protein>
    <recommendedName>
        <fullName evidence="4">ARM repeat-containing protein</fullName>
    </recommendedName>
</protein>
<dbReference type="GO" id="GO:0005634">
    <property type="term" value="C:nucleus"/>
    <property type="evidence" value="ECO:0007669"/>
    <property type="project" value="TreeGrafter"/>
</dbReference>
<keyword evidence="3" id="KW-1185">Reference proteome</keyword>
<dbReference type="Pfam" id="PF10521">
    <property type="entry name" value="Tti2"/>
    <property type="match status" value="1"/>
</dbReference>